<comment type="caution">
    <text evidence="2">The sequence shown here is derived from an EMBL/GenBank/DDBJ whole genome shotgun (WGS) entry which is preliminary data.</text>
</comment>
<evidence type="ECO:0000259" key="1">
    <source>
        <dbReference type="PROSITE" id="PS50003"/>
    </source>
</evidence>
<reference evidence="2" key="1">
    <citation type="submission" date="2020-12" db="EMBL/GenBank/DDBJ databases">
        <authorList>
            <person name="Iha C."/>
        </authorList>
    </citation>
    <scope>NUCLEOTIDE SEQUENCE</scope>
</reference>
<dbReference type="OrthoDB" id="841819at2759"/>
<accession>A0A8S1J0C2</accession>
<evidence type="ECO:0000313" key="3">
    <source>
        <dbReference type="Proteomes" id="UP000708148"/>
    </source>
</evidence>
<keyword evidence="3" id="KW-1185">Reference proteome</keyword>
<dbReference type="PROSITE" id="PS50003">
    <property type="entry name" value="PH_DOMAIN"/>
    <property type="match status" value="1"/>
</dbReference>
<name>A0A8S1J0C2_9CHLO</name>
<sequence>MFVLRRGVLQYYKVDPSLDVRGLAEELGGAGGVRVIGPDLVSLQRGGGSATPSGQANHPQGEVHLQVAQVRESRRGDGKRFSIHSGTRKIKCRAESEADRDAWLSTIMQSKERWSSTDGSYLFSVEHTGDSPSSSGQTSRSFEDATLPAVRQHLEGGRMTPELVEEVLMEQHKFYVNYMRKEGENKRRLLSYVKALEVQGLLPTSPLYGNIA</sequence>
<dbReference type="Gene3D" id="2.30.29.30">
    <property type="entry name" value="Pleckstrin-homology domain (PH domain)/Phosphotyrosine-binding domain (PTB)"/>
    <property type="match status" value="1"/>
</dbReference>
<dbReference type="InterPro" id="IPR001849">
    <property type="entry name" value="PH_domain"/>
</dbReference>
<feature type="domain" description="PH" evidence="1">
    <location>
        <begin position="1"/>
        <end position="112"/>
    </location>
</feature>
<organism evidence="2 3">
    <name type="scientific">Ostreobium quekettii</name>
    <dbReference type="NCBI Taxonomy" id="121088"/>
    <lineage>
        <taxon>Eukaryota</taxon>
        <taxon>Viridiplantae</taxon>
        <taxon>Chlorophyta</taxon>
        <taxon>core chlorophytes</taxon>
        <taxon>Ulvophyceae</taxon>
        <taxon>TCBD clade</taxon>
        <taxon>Bryopsidales</taxon>
        <taxon>Ostreobineae</taxon>
        <taxon>Ostreobiaceae</taxon>
        <taxon>Ostreobium</taxon>
    </lineage>
</organism>
<dbReference type="InterPro" id="IPR011993">
    <property type="entry name" value="PH-like_dom_sf"/>
</dbReference>
<dbReference type="Proteomes" id="UP000708148">
    <property type="component" value="Unassembled WGS sequence"/>
</dbReference>
<protein>
    <recommendedName>
        <fullName evidence="1">PH domain-containing protein</fullName>
    </recommendedName>
</protein>
<proteinExistence type="predicted"/>
<gene>
    <name evidence="2" type="ORF">OSTQU699_LOCUS6239</name>
</gene>
<dbReference type="SUPFAM" id="SSF50729">
    <property type="entry name" value="PH domain-like"/>
    <property type="match status" value="1"/>
</dbReference>
<evidence type="ECO:0000313" key="2">
    <source>
        <dbReference type="EMBL" id="CAD7700881.1"/>
    </source>
</evidence>
<dbReference type="EMBL" id="CAJHUC010001371">
    <property type="protein sequence ID" value="CAD7700881.1"/>
    <property type="molecule type" value="Genomic_DNA"/>
</dbReference>
<dbReference type="AlphaFoldDB" id="A0A8S1J0C2"/>